<feature type="transmembrane region" description="Helical" evidence="1">
    <location>
        <begin position="253"/>
        <end position="274"/>
    </location>
</feature>
<evidence type="ECO:0000313" key="3">
    <source>
        <dbReference type="Proteomes" id="UP000545037"/>
    </source>
</evidence>
<keyword evidence="1" id="KW-0812">Transmembrane</keyword>
<accession>A0A7W9CJW9</accession>
<dbReference type="Pfam" id="PF04279">
    <property type="entry name" value="IspA"/>
    <property type="match status" value="1"/>
</dbReference>
<organism evidence="2 3">
    <name type="scientific">Brevundimonas variabilis</name>
    <dbReference type="NCBI Taxonomy" id="74312"/>
    <lineage>
        <taxon>Bacteria</taxon>
        <taxon>Pseudomonadati</taxon>
        <taxon>Pseudomonadota</taxon>
        <taxon>Alphaproteobacteria</taxon>
        <taxon>Caulobacterales</taxon>
        <taxon>Caulobacteraceae</taxon>
        <taxon>Brevundimonas</taxon>
    </lineage>
</organism>
<dbReference type="AlphaFoldDB" id="A0A7W9CJW9"/>
<gene>
    <name evidence="2" type="ORF">GGR13_002446</name>
</gene>
<evidence type="ECO:0000313" key="2">
    <source>
        <dbReference type="EMBL" id="MBB5746839.1"/>
    </source>
</evidence>
<dbReference type="InterPro" id="IPR006008">
    <property type="entry name" value="YciB"/>
</dbReference>
<feature type="transmembrane region" description="Helical" evidence="1">
    <location>
        <begin position="185"/>
        <end position="203"/>
    </location>
</feature>
<protein>
    <submittedName>
        <fullName evidence="2">Intracellular septation protein A</fullName>
    </submittedName>
</protein>
<feature type="transmembrane region" description="Helical" evidence="1">
    <location>
        <begin position="215"/>
        <end position="232"/>
    </location>
</feature>
<comment type="caution">
    <text evidence="2">The sequence shown here is derived from an EMBL/GenBank/DDBJ whole genome shotgun (WGS) entry which is preliminary data.</text>
</comment>
<feature type="transmembrane region" description="Helical" evidence="1">
    <location>
        <begin position="156"/>
        <end position="173"/>
    </location>
</feature>
<reference evidence="2 3" key="1">
    <citation type="submission" date="2020-08" db="EMBL/GenBank/DDBJ databases">
        <title>Genomic Encyclopedia of Type Strains, Phase IV (KMG-IV): sequencing the most valuable type-strain genomes for metagenomic binning, comparative biology and taxonomic classification.</title>
        <authorList>
            <person name="Goeker M."/>
        </authorList>
    </citation>
    <scope>NUCLEOTIDE SEQUENCE [LARGE SCALE GENOMIC DNA]</scope>
    <source>
        <strain evidence="2 3">DSM 4737</strain>
    </source>
</reference>
<keyword evidence="3" id="KW-1185">Reference proteome</keyword>
<keyword evidence="1" id="KW-0472">Membrane</keyword>
<feature type="transmembrane region" description="Helical" evidence="1">
    <location>
        <begin position="280"/>
        <end position="303"/>
    </location>
</feature>
<proteinExistence type="predicted"/>
<keyword evidence="1" id="KW-1133">Transmembrane helix</keyword>
<evidence type="ECO:0000256" key="1">
    <source>
        <dbReference type="SAM" id="Phobius"/>
    </source>
</evidence>
<dbReference type="GO" id="GO:0016020">
    <property type="term" value="C:membrane"/>
    <property type="evidence" value="ECO:0007669"/>
    <property type="project" value="InterPro"/>
</dbReference>
<name>A0A7W9CJW9_9CAUL</name>
<dbReference type="EMBL" id="JACHOR010000004">
    <property type="protein sequence ID" value="MBB5746839.1"/>
    <property type="molecule type" value="Genomic_DNA"/>
</dbReference>
<sequence length="312" mass="34097">MPIRLSRLNRTFTLDGQTLAVEHEVFMDHSRSALTLDGQVVARDGIEKGSKDLLRNHWLVWTRPDGRVLEVEIGPATTWSYGIAARLDGEVVHESHPGSRLAYGPGMQKFVDMAEASNSAEMQARSQAAWKRNWPSLATDVSLGLIFFFVAREYGLVTAAVGGAGAGLALWVVQRITKIDLLGGLAVFGIAMSLVSAAFALIFQDDRIIQHRSTILGVIGAVPFLLDGWLGKGQKLAARLARYFAFDVDARRLAIGMGLIGLVSAGMNATAVALLSRDAWLVFTTFLDVPIVMVLFLSMLWWVRKGPEARAY</sequence>
<dbReference type="Proteomes" id="UP000545037">
    <property type="component" value="Unassembled WGS sequence"/>
</dbReference>
<dbReference type="RefSeq" id="WP_183213806.1">
    <property type="nucleotide sequence ID" value="NZ_JACHOR010000004.1"/>
</dbReference>